<proteinExistence type="predicted"/>
<dbReference type="PANTHER" id="PTHR31286">
    <property type="entry name" value="GLYCINE-RICH CELL WALL STRUCTURAL PROTEIN 1.8-LIKE"/>
    <property type="match status" value="1"/>
</dbReference>
<gene>
    <name evidence="1" type="ORF">Tci_031255</name>
</gene>
<protein>
    <recommendedName>
        <fullName evidence="2">DUF4283 domain-containing protein</fullName>
    </recommendedName>
</protein>
<accession>A0A6L2LEE4</accession>
<dbReference type="AlphaFoldDB" id="A0A6L2LEE4"/>
<dbReference type="EMBL" id="BKCJ010004145">
    <property type="protein sequence ID" value="GEU59277.1"/>
    <property type="molecule type" value="Genomic_DNA"/>
</dbReference>
<reference evidence="1" key="1">
    <citation type="journal article" date="2019" name="Sci. Rep.">
        <title>Draft genome of Tanacetum cinerariifolium, the natural source of mosquito coil.</title>
        <authorList>
            <person name="Yamashiro T."/>
            <person name="Shiraishi A."/>
            <person name="Satake H."/>
            <person name="Nakayama K."/>
        </authorList>
    </citation>
    <scope>NUCLEOTIDE SEQUENCE</scope>
</reference>
<evidence type="ECO:0008006" key="2">
    <source>
        <dbReference type="Google" id="ProtNLM"/>
    </source>
</evidence>
<evidence type="ECO:0000313" key="1">
    <source>
        <dbReference type="EMBL" id="GEU59277.1"/>
    </source>
</evidence>
<dbReference type="PANTHER" id="PTHR31286:SF99">
    <property type="entry name" value="DUF4283 DOMAIN-CONTAINING PROTEIN"/>
    <property type="match status" value="1"/>
</dbReference>
<comment type="caution">
    <text evidence="1">The sequence shown here is derived from an EMBL/GenBank/DDBJ whole genome shotgun (WGS) entry which is preliminary data.</text>
</comment>
<dbReference type="InterPro" id="IPR040256">
    <property type="entry name" value="At4g02000-like"/>
</dbReference>
<name>A0A6L2LEE4_TANCI</name>
<organism evidence="1">
    <name type="scientific">Tanacetum cinerariifolium</name>
    <name type="common">Dalmatian daisy</name>
    <name type="synonym">Chrysanthemum cinerariifolium</name>
    <dbReference type="NCBI Taxonomy" id="118510"/>
    <lineage>
        <taxon>Eukaryota</taxon>
        <taxon>Viridiplantae</taxon>
        <taxon>Streptophyta</taxon>
        <taxon>Embryophyta</taxon>
        <taxon>Tracheophyta</taxon>
        <taxon>Spermatophyta</taxon>
        <taxon>Magnoliopsida</taxon>
        <taxon>eudicotyledons</taxon>
        <taxon>Gunneridae</taxon>
        <taxon>Pentapetalae</taxon>
        <taxon>asterids</taxon>
        <taxon>campanulids</taxon>
        <taxon>Asterales</taxon>
        <taxon>Asteraceae</taxon>
        <taxon>Asteroideae</taxon>
        <taxon>Anthemideae</taxon>
        <taxon>Anthemidinae</taxon>
        <taxon>Tanacetum</taxon>
    </lineage>
</organism>
<sequence length="366" mass="40868">MVLELDRTGQEPQKLRTEYKENVEPRTVPSSSVRFRFRYENFRDGSWMIREVPIFLNKWSPSASPLKEELPHVLDYVKFLDVPMVTYISNGLSLIASKIGIMRNTVTGGAKGQKPSNSGSIMVTNSPTPNEAGIDDVMKDVPTSYANKLRPMPDDVDSVLRDGSWMIRRVPIFLNKWSPSVSLLKEELSRVSVWLKFHDVPFVAYTSDGLSLDASEIGTPMMLDAFTNTIDNLVMAIPNLEGPGYTKETIRVEYEWKPPHPVSMKQKPIYHHKPTVEASLKTAPPANMKKVLIQGNSTKKTVQTHASTSVVRGEMCALDDESKPVKKIDYTSDHDSDDEVASVDDMARFLASNPSGAGRLGHKISD</sequence>